<protein>
    <submittedName>
        <fullName evidence="1">Uncharacterized protein</fullName>
    </submittedName>
</protein>
<proteinExistence type="predicted"/>
<dbReference type="EMBL" id="CADCTQ010000495">
    <property type="protein sequence ID" value="CAA9308425.1"/>
    <property type="molecule type" value="Genomic_DNA"/>
</dbReference>
<dbReference type="AlphaFoldDB" id="A0A6J4KM91"/>
<feature type="non-terminal residue" evidence="1">
    <location>
        <position position="1"/>
    </location>
</feature>
<sequence length="46" mass="5308">CAFFRVTVPLVPIMRSSLPARLTFFQQALPFFYGAASFFRAMPLFF</sequence>
<evidence type="ECO:0000313" key="1">
    <source>
        <dbReference type="EMBL" id="CAA9308425.1"/>
    </source>
</evidence>
<gene>
    <name evidence="1" type="ORF">AVDCRST_MAG56-6017</name>
</gene>
<reference evidence="1" key="1">
    <citation type="submission" date="2020-02" db="EMBL/GenBank/DDBJ databases">
        <authorList>
            <person name="Meier V. D."/>
        </authorList>
    </citation>
    <scope>NUCLEOTIDE SEQUENCE</scope>
    <source>
        <strain evidence="1">AVDCRST_MAG56</strain>
    </source>
</reference>
<organism evidence="1">
    <name type="scientific">uncultured Cytophagales bacterium</name>
    <dbReference type="NCBI Taxonomy" id="158755"/>
    <lineage>
        <taxon>Bacteria</taxon>
        <taxon>Pseudomonadati</taxon>
        <taxon>Bacteroidota</taxon>
        <taxon>Sphingobacteriia</taxon>
        <taxon>Sphingobacteriales</taxon>
        <taxon>environmental samples</taxon>
    </lineage>
</organism>
<name>A0A6J4KM91_9SPHI</name>
<accession>A0A6J4KM91</accession>
<feature type="non-terminal residue" evidence="1">
    <location>
        <position position="46"/>
    </location>
</feature>